<dbReference type="SUPFAM" id="SSF53098">
    <property type="entry name" value="Ribonuclease H-like"/>
    <property type="match status" value="1"/>
</dbReference>
<dbReference type="Pfam" id="PF05699">
    <property type="entry name" value="Dimer_Tnp_hAT"/>
    <property type="match status" value="1"/>
</dbReference>
<dbReference type="GeneID" id="110805624"/>
<evidence type="ECO:0000313" key="4">
    <source>
        <dbReference type="RefSeq" id="XP_056695128.1"/>
    </source>
</evidence>
<gene>
    <name evidence="4" type="primary">LOC110805624</name>
</gene>
<dbReference type="InterPro" id="IPR008906">
    <property type="entry name" value="HATC_C_dom"/>
</dbReference>
<feature type="domain" description="HAT C-terminal dimerisation" evidence="2">
    <location>
        <begin position="33"/>
        <end position="101"/>
    </location>
</feature>
<organism evidence="3 4">
    <name type="scientific">Spinacia oleracea</name>
    <name type="common">Spinach</name>
    <dbReference type="NCBI Taxonomy" id="3562"/>
    <lineage>
        <taxon>Eukaryota</taxon>
        <taxon>Viridiplantae</taxon>
        <taxon>Streptophyta</taxon>
        <taxon>Embryophyta</taxon>
        <taxon>Tracheophyta</taxon>
        <taxon>Spermatophyta</taxon>
        <taxon>Magnoliopsida</taxon>
        <taxon>eudicotyledons</taxon>
        <taxon>Gunneridae</taxon>
        <taxon>Pentapetalae</taxon>
        <taxon>Caryophyllales</taxon>
        <taxon>Chenopodiaceae</taxon>
        <taxon>Chenopodioideae</taxon>
        <taxon>Anserineae</taxon>
        <taxon>Spinacia</taxon>
    </lineage>
</organism>
<evidence type="ECO:0000313" key="3">
    <source>
        <dbReference type="Proteomes" id="UP000813463"/>
    </source>
</evidence>
<feature type="compositionally biased region" description="Acidic residues" evidence="1">
    <location>
        <begin position="213"/>
        <end position="226"/>
    </location>
</feature>
<feature type="region of interest" description="Disordered" evidence="1">
    <location>
        <begin position="206"/>
        <end position="252"/>
    </location>
</feature>
<keyword evidence="3" id="KW-1185">Reference proteome</keyword>
<protein>
    <recommendedName>
        <fullName evidence="2">HAT C-terminal dimerisation domain-containing protein</fullName>
    </recommendedName>
</protein>
<dbReference type="PANTHER" id="PTHR32166">
    <property type="entry name" value="OSJNBA0013A04.12 PROTEIN"/>
    <property type="match status" value="1"/>
</dbReference>
<evidence type="ECO:0000256" key="1">
    <source>
        <dbReference type="SAM" id="MobiDB-lite"/>
    </source>
</evidence>
<evidence type="ECO:0000259" key="2">
    <source>
        <dbReference type="Pfam" id="PF05699"/>
    </source>
</evidence>
<name>A0ABM3RHP1_SPIOL</name>
<dbReference type="InterPro" id="IPR012337">
    <property type="entry name" value="RNaseH-like_sf"/>
</dbReference>
<dbReference type="Proteomes" id="UP000813463">
    <property type="component" value="Chromosome 3"/>
</dbReference>
<sequence>MVHDPEERVTIDLQIDNFHNARGLFGFPTAVMTRDKKSPADWWDSYGDECPELKKFATRILGLTCSSSGCERNWSALRCKVHTKKRNHLHAQKMNDLVFVMYKLKLKQEQLKRASKYQPPVVPVLDELSSDDEWIKETEDPVLLEDGAWLNVLDRAARRAAREALNIMPGNEEEINQSQNASVEQLEISDDENDVVACVASNEVHDSGNLETDFGEGDGDDYDYDDLNVTGTGTSGALSDFADDENFGYDEN</sequence>
<accession>A0ABM3RHP1</accession>
<reference evidence="3" key="1">
    <citation type="journal article" date="2021" name="Nat. Commun.">
        <title>Genomic analyses provide insights into spinach domestication and the genetic basis of agronomic traits.</title>
        <authorList>
            <person name="Cai X."/>
            <person name="Sun X."/>
            <person name="Xu C."/>
            <person name="Sun H."/>
            <person name="Wang X."/>
            <person name="Ge C."/>
            <person name="Zhang Z."/>
            <person name="Wang Q."/>
            <person name="Fei Z."/>
            <person name="Jiao C."/>
            <person name="Wang Q."/>
        </authorList>
    </citation>
    <scope>NUCLEOTIDE SEQUENCE [LARGE SCALE GENOMIC DNA]</scope>
    <source>
        <strain evidence="3">cv. Varoflay</strain>
    </source>
</reference>
<dbReference type="RefSeq" id="XP_056695128.1">
    <property type="nucleotide sequence ID" value="XM_056839150.1"/>
</dbReference>
<proteinExistence type="predicted"/>
<reference evidence="4" key="2">
    <citation type="submission" date="2025-08" db="UniProtKB">
        <authorList>
            <consortium name="RefSeq"/>
        </authorList>
    </citation>
    <scope>IDENTIFICATION</scope>
    <source>
        <tissue evidence="4">Leaf</tissue>
    </source>
</reference>
<dbReference type="PANTHER" id="PTHR32166:SF122">
    <property type="entry name" value="OS09G0499600 PROTEIN"/>
    <property type="match status" value="1"/>
</dbReference>
<feature type="compositionally biased region" description="Acidic residues" evidence="1">
    <location>
        <begin position="241"/>
        <end position="252"/>
    </location>
</feature>